<accession>A0A934RPW0</accession>
<protein>
    <submittedName>
        <fullName evidence="1">Uncharacterized protein</fullName>
    </submittedName>
</protein>
<dbReference type="RefSeq" id="WP_200390726.1">
    <property type="nucleotide sequence ID" value="NZ_JAENIO010000007.1"/>
</dbReference>
<sequence>MKVNVPPPPQVLFRQFEAGEISRAELQESCALHQREMIAEIEDMRRNPLAAYLEELFIKREAAKVRRDHGEGLAREVFVALAELPDFPPALLLWNADHRDVPFHCFFRLRREPVFRLLELRNNGMSVSAKVEYGSSKRKLATRETFTLHRGAGNRFTVTKRKIDFS</sequence>
<dbReference type="AlphaFoldDB" id="A0A934RPW0"/>
<dbReference type="EMBL" id="JAENIO010000007">
    <property type="protein sequence ID" value="MBK1833293.1"/>
    <property type="molecule type" value="Genomic_DNA"/>
</dbReference>
<evidence type="ECO:0000313" key="1">
    <source>
        <dbReference type="EMBL" id="MBK1833293.1"/>
    </source>
</evidence>
<comment type="caution">
    <text evidence="1">The sequence shown here is derived from an EMBL/GenBank/DDBJ whole genome shotgun (WGS) entry which is preliminary data.</text>
</comment>
<dbReference type="Proteomes" id="UP000604083">
    <property type="component" value="Unassembled WGS sequence"/>
</dbReference>
<gene>
    <name evidence="1" type="ORF">JIN78_04400</name>
</gene>
<keyword evidence="2" id="KW-1185">Reference proteome</keyword>
<evidence type="ECO:0000313" key="2">
    <source>
        <dbReference type="Proteomes" id="UP000604083"/>
    </source>
</evidence>
<organism evidence="1 2">
    <name type="scientific">Roseibacillus ishigakijimensis</name>
    <dbReference type="NCBI Taxonomy" id="454146"/>
    <lineage>
        <taxon>Bacteria</taxon>
        <taxon>Pseudomonadati</taxon>
        <taxon>Verrucomicrobiota</taxon>
        <taxon>Verrucomicrobiia</taxon>
        <taxon>Verrucomicrobiales</taxon>
        <taxon>Verrucomicrobiaceae</taxon>
        <taxon>Roseibacillus</taxon>
    </lineage>
</organism>
<reference evidence="1" key="1">
    <citation type="submission" date="2021-01" db="EMBL/GenBank/DDBJ databases">
        <title>Modified the classification status of verrucomicrobia.</title>
        <authorList>
            <person name="Feng X."/>
        </authorList>
    </citation>
    <scope>NUCLEOTIDE SEQUENCE</scope>
    <source>
        <strain evidence="1">KCTC 12986</strain>
    </source>
</reference>
<proteinExistence type="predicted"/>
<name>A0A934RPW0_9BACT</name>